<sequence length="68" mass="7736">VVFRILLTNQCSKKNGSEQSSKLLLYTVQNAPMDVNRREKEQMVGVAEDPIPPTYIGQQNIHLCVDYN</sequence>
<protein>
    <submittedName>
        <fullName evidence="1">Uncharacterized protein</fullName>
    </submittedName>
</protein>
<feature type="non-terminal residue" evidence="1">
    <location>
        <position position="1"/>
    </location>
</feature>
<dbReference type="Proteomes" id="UP001557470">
    <property type="component" value="Unassembled WGS sequence"/>
</dbReference>
<reference evidence="1 2" key="1">
    <citation type="submission" date="2024-06" db="EMBL/GenBank/DDBJ databases">
        <authorList>
            <person name="Pan Q."/>
            <person name="Wen M."/>
            <person name="Jouanno E."/>
            <person name="Zahm M."/>
            <person name="Klopp C."/>
            <person name="Cabau C."/>
            <person name="Louis A."/>
            <person name="Berthelot C."/>
            <person name="Parey E."/>
            <person name="Roest Crollius H."/>
            <person name="Montfort J."/>
            <person name="Robinson-Rechavi M."/>
            <person name="Bouchez O."/>
            <person name="Lampietro C."/>
            <person name="Lopez Roques C."/>
            <person name="Donnadieu C."/>
            <person name="Postlethwait J."/>
            <person name="Bobe J."/>
            <person name="Verreycken H."/>
            <person name="Guiguen Y."/>
        </authorList>
    </citation>
    <scope>NUCLEOTIDE SEQUENCE [LARGE SCALE GENOMIC DNA]</scope>
    <source>
        <strain evidence="1">Up_M1</strain>
        <tissue evidence="1">Testis</tissue>
    </source>
</reference>
<dbReference type="AlphaFoldDB" id="A0ABD0XMQ2"/>
<evidence type="ECO:0000313" key="1">
    <source>
        <dbReference type="EMBL" id="KAL1022668.1"/>
    </source>
</evidence>
<name>A0ABD0XMQ2_UMBPY</name>
<comment type="caution">
    <text evidence="1">The sequence shown here is derived from an EMBL/GenBank/DDBJ whole genome shotgun (WGS) entry which is preliminary data.</text>
</comment>
<proteinExistence type="predicted"/>
<evidence type="ECO:0000313" key="2">
    <source>
        <dbReference type="Proteomes" id="UP001557470"/>
    </source>
</evidence>
<gene>
    <name evidence="1" type="ORF">UPYG_G00030740</name>
</gene>
<organism evidence="1 2">
    <name type="scientific">Umbra pygmaea</name>
    <name type="common">Eastern mudminnow</name>
    <dbReference type="NCBI Taxonomy" id="75934"/>
    <lineage>
        <taxon>Eukaryota</taxon>
        <taxon>Metazoa</taxon>
        <taxon>Chordata</taxon>
        <taxon>Craniata</taxon>
        <taxon>Vertebrata</taxon>
        <taxon>Euteleostomi</taxon>
        <taxon>Actinopterygii</taxon>
        <taxon>Neopterygii</taxon>
        <taxon>Teleostei</taxon>
        <taxon>Protacanthopterygii</taxon>
        <taxon>Esociformes</taxon>
        <taxon>Umbridae</taxon>
        <taxon>Umbra</taxon>
    </lineage>
</organism>
<keyword evidence="2" id="KW-1185">Reference proteome</keyword>
<dbReference type="EMBL" id="JAGEUA010000001">
    <property type="protein sequence ID" value="KAL1022668.1"/>
    <property type="molecule type" value="Genomic_DNA"/>
</dbReference>
<accession>A0ABD0XMQ2</accession>